<evidence type="ECO:0000256" key="1">
    <source>
        <dbReference type="SAM" id="MobiDB-lite"/>
    </source>
</evidence>
<name>A0AAE0XUE5_9GAST</name>
<protein>
    <submittedName>
        <fullName evidence="2">Uncharacterized protein</fullName>
    </submittedName>
</protein>
<evidence type="ECO:0000313" key="3">
    <source>
        <dbReference type="Proteomes" id="UP001283361"/>
    </source>
</evidence>
<dbReference type="EMBL" id="JAWDGP010007620">
    <property type="protein sequence ID" value="KAK3711263.1"/>
    <property type="molecule type" value="Genomic_DNA"/>
</dbReference>
<accession>A0AAE0XUE5</accession>
<feature type="region of interest" description="Disordered" evidence="1">
    <location>
        <begin position="1"/>
        <end position="34"/>
    </location>
</feature>
<gene>
    <name evidence="2" type="ORF">RRG08_018744</name>
</gene>
<dbReference type="Proteomes" id="UP001283361">
    <property type="component" value="Unassembled WGS sequence"/>
</dbReference>
<dbReference type="AlphaFoldDB" id="A0AAE0XUE5"/>
<keyword evidence="3" id="KW-1185">Reference proteome</keyword>
<evidence type="ECO:0000313" key="2">
    <source>
        <dbReference type="EMBL" id="KAK3711263.1"/>
    </source>
</evidence>
<sequence length="128" mass="14076">MLPQSDVASQYRNNHSSLTPPLPPYVSNHKPATSHNVKTTISHSLKTTITQSHWGNKPLWKARHLSGVANDAASREGEQFFPLSSTAQILLGHKRLWSSGRIVRSNGALAVPHRYIGRPVVSREAPSP</sequence>
<feature type="compositionally biased region" description="Polar residues" evidence="1">
    <location>
        <begin position="1"/>
        <end position="19"/>
    </location>
</feature>
<proteinExistence type="predicted"/>
<organism evidence="2 3">
    <name type="scientific">Elysia crispata</name>
    <name type="common">lettuce slug</name>
    <dbReference type="NCBI Taxonomy" id="231223"/>
    <lineage>
        <taxon>Eukaryota</taxon>
        <taxon>Metazoa</taxon>
        <taxon>Spiralia</taxon>
        <taxon>Lophotrochozoa</taxon>
        <taxon>Mollusca</taxon>
        <taxon>Gastropoda</taxon>
        <taxon>Heterobranchia</taxon>
        <taxon>Euthyneura</taxon>
        <taxon>Panpulmonata</taxon>
        <taxon>Sacoglossa</taxon>
        <taxon>Placobranchoidea</taxon>
        <taxon>Plakobranchidae</taxon>
        <taxon>Elysia</taxon>
    </lineage>
</organism>
<comment type="caution">
    <text evidence="2">The sequence shown here is derived from an EMBL/GenBank/DDBJ whole genome shotgun (WGS) entry which is preliminary data.</text>
</comment>
<reference evidence="2" key="1">
    <citation type="journal article" date="2023" name="G3 (Bethesda)">
        <title>A reference genome for the long-term kleptoplast-retaining sea slug Elysia crispata morphotype clarki.</title>
        <authorList>
            <person name="Eastman K.E."/>
            <person name="Pendleton A.L."/>
            <person name="Shaikh M.A."/>
            <person name="Suttiyut T."/>
            <person name="Ogas R."/>
            <person name="Tomko P."/>
            <person name="Gavelis G."/>
            <person name="Widhalm J.R."/>
            <person name="Wisecaver J.H."/>
        </authorList>
    </citation>
    <scope>NUCLEOTIDE SEQUENCE</scope>
    <source>
        <strain evidence="2">ECLA1</strain>
    </source>
</reference>